<dbReference type="EMBL" id="ML119725">
    <property type="protein sequence ID" value="RPA77486.1"/>
    <property type="molecule type" value="Genomic_DNA"/>
</dbReference>
<accession>A0A3N4HWK6</accession>
<dbReference type="Proteomes" id="UP000275078">
    <property type="component" value="Unassembled WGS sequence"/>
</dbReference>
<proteinExistence type="predicted"/>
<feature type="region of interest" description="Disordered" evidence="1">
    <location>
        <begin position="33"/>
        <end position="60"/>
    </location>
</feature>
<organism evidence="2 3">
    <name type="scientific">Ascobolus immersus RN42</name>
    <dbReference type="NCBI Taxonomy" id="1160509"/>
    <lineage>
        <taxon>Eukaryota</taxon>
        <taxon>Fungi</taxon>
        <taxon>Dikarya</taxon>
        <taxon>Ascomycota</taxon>
        <taxon>Pezizomycotina</taxon>
        <taxon>Pezizomycetes</taxon>
        <taxon>Pezizales</taxon>
        <taxon>Ascobolaceae</taxon>
        <taxon>Ascobolus</taxon>
    </lineage>
</organism>
<evidence type="ECO:0000313" key="3">
    <source>
        <dbReference type="Proteomes" id="UP000275078"/>
    </source>
</evidence>
<dbReference type="AlphaFoldDB" id="A0A3N4HWK6"/>
<protein>
    <submittedName>
        <fullName evidence="2">Uncharacterized protein</fullName>
    </submittedName>
</protein>
<evidence type="ECO:0000313" key="2">
    <source>
        <dbReference type="EMBL" id="RPA77486.1"/>
    </source>
</evidence>
<keyword evidence="3" id="KW-1185">Reference proteome</keyword>
<feature type="compositionally biased region" description="Basic and acidic residues" evidence="1">
    <location>
        <begin position="33"/>
        <end position="47"/>
    </location>
</feature>
<name>A0A3N4HWK6_ASCIM</name>
<sequence length="243" mass="26251">MEVETSNAESTGSLITPLRVAWLACLRMKPSSREERPVRMRAREDLNQGRGAGAETGGERGQLRYQEKLAFVVVSARDVQSRKRVVSRPKGTVGRGVAWLTKILLSLPLFVGIGGGQQAEIPHQKFTNHKPTSADATPLQIPSSIQSSTSSTSAPQATHATLVIKASSQQAQPGPPFQVRSLRLNWRHKPARSGPPRLFTDHATLVSAITSLSGHRAKPSTKHPGGRSKCAHLNTNVVISNLL</sequence>
<gene>
    <name evidence="2" type="ORF">BJ508DRAFT_350467</name>
</gene>
<reference evidence="2 3" key="1">
    <citation type="journal article" date="2018" name="Nat. Ecol. Evol.">
        <title>Pezizomycetes genomes reveal the molecular basis of ectomycorrhizal truffle lifestyle.</title>
        <authorList>
            <person name="Murat C."/>
            <person name="Payen T."/>
            <person name="Noel B."/>
            <person name="Kuo A."/>
            <person name="Morin E."/>
            <person name="Chen J."/>
            <person name="Kohler A."/>
            <person name="Krizsan K."/>
            <person name="Balestrini R."/>
            <person name="Da Silva C."/>
            <person name="Montanini B."/>
            <person name="Hainaut M."/>
            <person name="Levati E."/>
            <person name="Barry K.W."/>
            <person name="Belfiori B."/>
            <person name="Cichocki N."/>
            <person name="Clum A."/>
            <person name="Dockter R.B."/>
            <person name="Fauchery L."/>
            <person name="Guy J."/>
            <person name="Iotti M."/>
            <person name="Le Tacon F."/>
            <person name="Lindquist E.A."/>
            <person name="Lipzen A."/>
            <person name="Malagnac F."/>
            <person name="Mello A."/>
            <person name="Molinier V."/>
            <person name="Miyauchi S."/>
            <person name="Poulain J."/>
            <person name="Riccioni C."/>
            <person name="Rubini A."/>
            <person name="Sitrit Y."/>
            <person name="Splivallo R."/>
            <person name="Traeger S."/>
            <person name="Wang M."/>
            <person name="Zifcakova L."/>
            <person name="Wipf D."/>
            <person name="Zambonelli A."/>
            <person name="Paolocci F."/>
            <person name="Nowrousian M."/>
            <person name="Ottonello S."/>
            <person name="Baldrian P."/>
            <person name="Spatafora J.W."/>
            <person name="Henrissat B."/>
            <person name="Nagy L.G."/>
            <person name="Aury J.M."/>
            <person name="Wincker P."/>
            <person name="Grigoriev I.V."/>
            <person name="Bonfante P."/>
            <person name="Martin F.M."/>
        </authorList>
    </citation>
    <scope>NUCLEOTIDE SEQUENCE [LARGE SCALE GENOMIC DNA]</scope>
    <source>
        <strain evidence="2 3">RN42</strain>
    </source>
</reference>
<evidence type="ECO:0000256" key="1">
    <source>
        <dbReference type="SAM" id="MobiDB-lite"/>
    </source>
</evidence>